<evidence type="ECO:0000313" key="1">
    <source>
        <dbReference type="EMBL" id="SFR42246.1"/>
    </source>
</evidence>
<dbReference type="EMBL" id="FOYT01000001">
    <property type="protein sequence ID" value="SFR42246.1"/>
    <property type="molecule type" value="Genomic_DNA"/>
</dbReference>
<accession>A0A1I6GJ99</accession>
<protein>
    <submittedName>
        <fullName evidence="1">Uncharacterized protein</fullName>
    </submittedName>
</protein>
<evidence type="ECO:0000313" key="2">
    <source>
        <dbReference type="Proteomes" id="UP000198531"/>
    </source>
</evidence>
<dbReference type="AlphaFoldDB" id="A0A1I6GJ99"/>
<dbReference type="Proteomes" id="UP000198531">
    <property type="component" value="Unassembled WGS sequence"/>
</dbReference>
<proteinExistence type="predicted"/>
<organism evidence="1 2">
    <name type="scientific">Halogeometricum rufum</name>
    <dbReference type="NCBI Taxonomy" id="553469"/>
    <lineage>
        <taxon>Archaea</taxon>
        <taxon>Methanobacteriati</taxon>
        <taxon>Methanobacteriota</taxon>
        <taxon>Stenosarchaea group</taxon>
        <taxon>Halobacteria</taxon>
        <taxon>Halobacteriales</taxon>
        <taxon>Haloferacaceae</taxon>
        <taxon>Halogeometricum</taxon>
    </lineage>
</organism>
<keyword evidence="2" id="KW-1185">Reference proteome</keyword>
<name>A0A1I6GJ99_9EURY</name>
<sequence>MSTQQRRVCFHFGDDVLEGDVVDEIPTPDIADIDRTTLRVDVGGETYRVLDRDTIDV</sequence>
<gene>
    <name evidence="1" type="ORF">SAMN04487947_1242</name>
</gene>
<reference evidence="2" key="1">
    <citation type="submission" date="2016-10" db="EMBL/GenBank/DDBJ databases">
        <authorList>
            <person name="Varghese N."/>
            <person name="Submissions S."/>
        </authorList>
    </citation>
    <scope>NUCLEOTIDE SEQUENCE [LARGE SCALE GENOMIC DNA]</scope>
    <source>
        <strain evidence="2">CGMCC 1.7736</strain>
    </source>
</reference>
<dbReference type="STRING" id="553469.SAMN04487947_1242"/>